<feature type="transmembrane region" description="Helical" evidence="1">
    <location>
        <begin position="63"/>
        <end position="81"/>
    </location>
</feature>
<dbReference type="Proteomes" id="UP000228921">
    <property type="component" value="Unassembled WGS sequence"/>
</dbReference>
<keyword evidence="1" id="KW-1133">Transmembrane helix</keyword>
<evidence type="ECO:0008006" key="4">
    <source>
        <dbReference type="Google" id="ProtNLM"/>
    </source>
</evidence>
<organism evidence="2 3">
    <name type="scientific">Candidatus Thermofonsia Clade 1 bacterium</name>
    <dbReference type="NCBI Taxonomy" id="2364210"/>
    <lineage>
        <taxon>Bacteria</taxon>
        <taxon>Bacillati</taxon>
        <taxon>Chloroflexota</taxon>
        <taxon>Candidatus Thermofontia</taxon>
        <taxon>Candidatus Thermofonsia Clade 1</taxon>
    </lineage>
</organism>
<feature type="transmembrane region" description="Helical" evidence="1">
    <location>
        <begin position="26"/>
        <end position="43"/>
    </location>
</feature>
<keyword evidence="1" id="KW-0472">Membrane</keyword>
<evidence type="ECO:0000313" key="2">
    <source>
        <dbReference type="EMBL" id="PJF31013.1"/>
    </source>
</evidence>
<keyword evidence="1" id="KW-0812">Transmembrane</keyword>
<name>A0A2M8P0E5_9CHLR</name>
<sequence length="220" mass="25006">MAEEGSQAKSGRKYPLVVYRLLARRYRLVSILLIIVGAVAQLPRYVPELRFGETLLSYEQLSIIGLGVLLTGLGLLIASLLEGRLAYAQCKPDYLLINTSSRRVAVGYLRITETKLDIPRNVLETKKVRGRDQVLMKQLSKLHKERVLEVVLSDFPLPEKQLRKRLHRFFLSARSEHGLVLIVPRPESLKFEIDAAIARAREARRIAEQGERDPLAAFRP</sequence>
<accession>A0A2M8P0E5</accession>
<dbReference type="EMBL" id="PGTK01000005">
    <property type="protein sequence ID" value="PJF31013.1"/>
    <property type="molecule type" value="Genomic_DNA"/>
</dbReference>
<evidence type="ECO:0000256" key="1">
    <source>
        <dbReference type="SAM" id="Phobius"/>
    </source>
</evidence>
<reference evidence="2 3" key="1">
    <citation type="submission" date="2017-11" db="EMBL/GenBank/DDBJ databases">
        <title>Evolution of Phototrophy in the Chloroflexi Phylum Driven by Horizontal Gene Transfer.</title>
        <authorList>
            <person name="Ward L.M."/>
            <person name="Hemp J."/>
            <person name="Shih P.M."/>
            <person name="Mcglynn S.E."/>
            <person name="Fischer W."/>
        </authorList>
    </citation>
    <scope>NUCLEOTIDE SEQUENCE [LARGE SCALE GENOMIC DNA]</scope>
    <source>
        <strain evidence="2">CP2_2F</strain>
    </source>
</reference>
<evidence type="ECO:0000313" key="3">
    <source>
        <dbReference type="Proteomes" id="UP000228921"/>
    </source>
</evidence>
<proteinExistence type="predicted"/>
<gene>
    <name evidence="2" type="ORF">CUN51_05920</name>
</gene>
<comment type="caution">
    <text evidence="2">The sequence shown here is derived from an EMBL/GenBank/DDBJ whole genome shotgun (WGS) entry which is preliminary data.</text>
</comment>
<protein>
    <recommendedName>
        <fullName evidence="4">DUF304 domain-containing protein</fullName>
    </recommendedName>
</protein>
<dbReference type="AlphaFoldDB" id="A0A2M8P0E5"/>